<feature type="region of interest" description="Disordered" evidence="1">
    <location>
        <begin position="1"/>
        <end position="24"/>
    </location>
</feature>
<evidence type="ECO:0000313" key="3">
    <source>
        <dbReference type="Proteomes" id="UP001152795"/>
    </source>
</evidence>
<sequence>MHNFNVVETSTVTGTSADSSSTTTNPVSSISLCKQSMKSICLDYFLWLVNCLNGKATEMSYDVPGFTTLRSSTVSLNFHATTKILTPILPYPATTYDAILTTMINFQDALKQKGDSYGGLWADEGVYRIAKEIQLLKPEQFNNIFLGLGGFHMEKIVLRVLVHIWNHQGFFLF</sequence>
<feature type="compositionally biased region" description="Low complexity" evidence="1">
    <location>
        <begin position="9"/>
        <end position="24"/>
    </location>
</feature>
<dbReference type="Proteomes" id="UP001152795">
    <property type="component" value="Unassembled WGS sequence"/>
</dbReference>
<keyword evidence="3" id="KW-1185">Reference proteome</keyword>
<comment type="caution">
    <text evidence="2">The sequence shown here is derived from an EMBL/GenBank/DDBJ whole genome shotgun (WGS) entry which is preliminary data.</text>
</comment>
<dbReference type="OrthoDB" id="7699940at2759"/>
<name>A0A6S7J2S3_PARCT</name>
<gene>
    <name evidence="2" type="ORF">PACLA_8A028307</name>
</gene>
<accession>A0A6S7J2S3</accession>
<evidence type="ECO:0000256" key="1">
    <source>
        <dbReference type="SAM" id="MobiDB-lite"/>
    </source>
</evidence>
<dbReference type="EMBL" id="CACRXK020007251">
    <property type="protein sequence ID" value="CAB4011741.1"/>
    <property type="molecule type" value="Genomic_DNA"/>
</dbReference>
<protein>
    <submittedName>
        <fullName evidence="2">Uncharacterized protein</fullName>
    </submittedName>
</protein>
<organism evidence="2 3">
    <name type="scientific">Paramuricea clavata</name>
    <name type="common">Red gorgonian</name>
    <name type="synonym">Violescent sea-whip</name>
    <dbReference type="NCBI Taxonomy" id="317549"/>
    <lineage>
        <taxon>Eukaryota</taxon>
        <taxon>Metazoa</taxon>
        <taxon>Cnidaria</taxon>
        <taxon>Anthozoa</taxon>
        <taxon>Octocorallia</taxon>
        <taxon>Malacalcyonacea</taxon>
        <taxon>Plexauridae</taxon>
        <taxon>Paramuricea</taxon>
    </lineage>
</organism>
<dbReference type="AlphaFoldDB" id="A0A6S7J2S3"/>
<evidence type="ECO:0000313" key="2">
    <source>
        <dbReference type="EMBL" id="CAB4011741.1"/>
    </source>
</evidence>
<reference evidence="2" key="1">
    <citation type="submission" date="2020-04" db="EMBL/GenBank/DDBJ databases">
        <authorList>
            <person name="Alioto T."/>
            <person name="Alioto T."/>
            <person name="Gomez Garrido J."/>
        </authorList>
    </citation>
    <scope>NUCLEOTIDE SEQUENCE</scope>
    <source>
        <strain evidence="2">A484AB</strain>
    </source>
</reference>
<proteinExistence type="predicted"/>